<gene>
    <name evidence="2" type="ORF">E2562_038961</name>
</gene>
<dbReference type="Proteomes" id="UP000479710">
    <property type="component" value="Unassembled WGS sequence"/>
</dbReference>
<name>A0A6G1DA56_9ORYZ</name>
<proteinExistence type="predicted"/>
<protein>
    <submittedName>
        <fullName evidence="2">Uncharacterized protein</fullName>
    </submittedName>
</protein>
<evidence type="ECO:0000313" key="3">
    <source>
        <dbReference type="Proteomes" id="UP000479710"/>
    </source>
</evidence>
<dbReference type="AlphaFoldDB" id="A0A6G1DA56"/>
<evidence type="ECO:0000256" key="1">
    <source>
        <dbReference type="SAM" id="MobiDB-lite"/>
    </source>
</evidence>
<organism evidence="2 3">
    <name type="scientific">Oryza meyeriana var. granulata</name>
    <dbReference type="NCBI Taxonomy" id="110450"/>
    <lineage>
        <taxon>Eukaryota</taxon>
        <taxon>Viridiplantae</taxon>
        <taxon>Streptophyta</taxon>
        <taxon>Embryophyta</taxon>
        <taxon>Tracheophyta</taxon>
        <taxon>Spermatophyta</taxon>
        <taxon>Magnoliopsida</taxon>
        <taxon>Liliopsida</taxon>
        <taxon>Poales</taxon>
        <taxon>Poaceae</taxon>
        <taxon>BOP clade</taxon>
        <taxon>Oryzoideae</taxon>
        <taxon>Oryzeae</taxon>
        <taxon>Oryzinae</taxon>
        <taxon>Oryza</taxon>
        <taxon>Oryza meyeriana</taxon>
    </lineage>
</organism>
<reference evidence="2 3" key="1">
    <citation type="submission" date="2019-11" db="EMBL/GenBank/DDBJ databases">
        <title>Whole genome sequence of Oryza granulata.</title>
        <authorList>
            <person name="Li W."/>
        </authorList>
    </citation>
    <scope>NUCLEOTIDE SEQUENCE [LARGE SCALE GENOMIC DNA]</scope>
    <source>
        <strain evidence="3">cv. Menghai</strain>
        <tissue evidence="2">Leaf</tissue>
    </source>
</reference>
<accession>A0A6G1DA56</accession>
<feature type="compositionally biased region" description="Polar residues" evidence="1">
    <location>
        <begin position="82"/>
        <end position="91"/>
    </location>
</feature>
<dbReference type="EMBL" id="SPHZ02000007">
    <property type="protein sequence ID" value="KAF0909608.1"/>
    <property type="molecule type" value="Genomic_DNA"/>
</dbReference>
<feature type="region of interest" description="Disordered" evidence="1">
    <location>
        <begin position="23"/>
        <end position="111"/>
    </location>
</feature>
<comment type="caution">
    <text evidence="2">The sequence shown here is derived from an EMBL/GenBank/DDBJ whole genome shotgun (WGS) entry which is preliminary data.</text>
</comment>
<evidence type="ECO:0000313" key="2">
    <source>
        <dbReference type="EMBL" id="KAF0909608.1"/>
    </source>
</evidence>
<sequence>MATLKLWKATVYKEFDLVVGFGRQDQESKRQQAREAGGPRSWRPHDSSEQSLDQACERDRDNSFDFNDEMSMSQPSGGEASTDGSSDATGGNSLGKHWRGKKLKVSATVQI</sequence>
<feature type="compositionally biased region" description="Basic and acidic residues" evidence="1">
    <location>
        <begin position="24"/>
        <end position="33"/>
    </location>
</feature>
<keyword evidence="3" id="KW-1185">Reference proteome</keyword>